<evidence type="ECO:0000256" key="5">
    <source>
        <dbReference type="ARBA" id="ARBA00035648"/>
    </source>
</evidence>
<keyword evidence="9" id="KW-1185">Reference proteome</keyword>
<dbReference type="Pfam" id="PF08340">
    <property type="entry name" value="YicC-like_C"/>
    <property type="match status" value="1"/>
</dbReference>
<evidence type="ECO:0000256" key="1">
    <source>
        <dbReference type="ARBA" id="ARBA00001968"/>
    </source>
</evidence>
<proteinExistence type="inferred from homology"/>
<dbReference type="AlphaFoldDB" id="A0A926DU42"/>
<dbReference type="PANTHER" id="PTHR30636:SF3">
    <property type="entry name" value="UPF0701 PROTEIN YICC"/>
    <property type="match status" value="1"/>
</dbReference>
<accession>A0A926DU42</accession>
<comment type="cofactor">
    <cofactor evidence="1">
        <name>a divalent metal cation</name>
        <dbReference type="ChEBI" id="CHEBI:60240"/>
    </cofactor>
</comment>
<feature type="domain" description="Endoribonuclease YicC-like C-terminal" evidence="7">
    <location>
        <begin position="173"/>
        <end position="295"/>
    </location>
</feature>
<evidence type="ECO:0000259" key="7">
    <source>
        <dbReference type="Pfam" id="PF08340"/>
    </source>
</evidence>
<dbReference type="GO" id="GO:0004521">
    <property type="term" value="F:RNA endonuclease activity"/>
    <property type="evidence" value="ECO:0007669"/>
    <property type="project" value="InterPro"/>
</dbReference>
<feature type="domain" description="Endoribonuclease YicC-like N-terminal" evidence="6">
    <location>
        <begin position="3"/>
        <end position="156"/>
    </location>
</feature>
<evidence type="ECO:0000256" key="3">
    <source>
        <dbReference type="ARBA" id="ARBA00022759"/>
    </source>
</evidence>
<gene>
    <name evidence="8" type="ORF">H8730_09315</name>
</gene>
<reference evidence="8" key="1">
    <citation type="submission" date="2020-08" db="EMBL/GenBank/DDBJ databases">
        <title>Genome public.</title>
        <authorList>
            <person name="Liu C."/>
            <person name="Sun Q."/>
        </authorList>
    </citation>
    <scope>NUCLEOTIDE SEQUENCE</scope>
    <source>
        <strain evidence="8">NSJ-32</strain>
    </source>
</reference>
<keyword evidence="2" id="KW-0540">Nuclease</keyword>
<evidence type="ECO:0000256" key="2">
    <source>
        <dbReference type="ARBA" id="ARBA00022722"/>
    </source>
</evidence>
<organism evidence="8 9">
    <name type="scientific">Bianquea renquensis</name>
    <dbReference type="NCBI Taxonomy" id="2763661"/>
    <lineage>
        <taxon>Bacteria</taxon>
        <taxon>Bacillati</taxon>
        <taxon>Bacillota</taxon>
        <taxon>Clostridia</taxon>
        <taxon>Eubacteriales</taxon>
        <taxon>Bianqueaceae</taxon>
        <taxon>Bianquea</taxon>
    </lineage>
</organism>
<evidence type="ECO:0000313" key="8">
    <source>
        <dbReference type="EMBL" id="MBC8543744.1"/>
    </source>
</evidence>
<dbReference type="InterPro" id="IPR005229">
    <property type="entry name" value="YicC/YloC-like"/>
</dbReference>
<keyword evidence="3" id="KW-0255">Endonuclease</keyword>
<dbReference type="Pfam" id="PF03755">
    <property type="entry name" value="YicC-like_N"/>
    <property type="match status" value="1"/>
</dbReference>
<dbReference type="InterPro" id="IPR013527">
    <property type="entry name" value="YicC-like_N"/>
</dbReference>
<dbReference type="EMBL" id="JACRSQ010000012">
    <property type="protein sequence ID" value="MBC8543744.1"/>
    <property type="molecule type" value="Genomic_DNA"/>
</dbReference>
<protein>
    <submittedName>
        <fullName evidence="8">YicC family protein</fullName>
    </submittedName>
</protein>
<dbReference type="GO" id="GO:0016787">
    <property type="term" value="F:hydrolase activity"/>
    <property type="evidence" value="ECO:0007669"/>
    <property type="project" value="UniProtKB-KW"/>
</dbReference>
<dbReference type="Proteomes" id="UP000657006">
    <property type="component" value="Unassembled WGS sequence"/>
</dbReference>
<comment type="similarity">
    <text evidence="5">Belongs to the YicC/YloC family.</text>
</comment>
<dbReference type="InterPro" id="IPR013551">
    <property type="entry name" value="YicC-like_C"/>
</dbReference>
<sequence length="295" mass="33520">MARSMTGFGRGEFALEGKRFTVEIKTVNHRYFEPNIRISRKISSLEPSVRDMLKRWISRGKVDVYINYEDDGALTGSVLVNEALLGEYVEALRKAGSPLGLADDLSLSHILSFPEVLKAHAVIEDEAYIESLLMQALTEALNNLTAMREKEGGAIRRDLLDKLDAMSQLVEEIKQRAPMVVRNYRDKLRARVEELLDETKLPSLDPGRLETEVTLFADRCCIDEELTRLSSHIQQFRQALDLKEASGRKLDFLTQELNREANTIASKSNDLEITRAALGMKNEIEKIREQIQNLE</sequence>
<name>A0A926DU42_9FIRM</name>
<keyword evidence="4" id="KW-0378">Hydrolase</keyword>
<evidence type="ECO:0000313" key="9">
    <source>
        <dbReference type="Proteomes" id="UP000657006"/>
    </source>
</evidence>
<evidence type="ECO:0000259" key="6">
    <source>
        <dbReference type="Pfam" id="PF03755"/>
    </source>
</evidence>
<evidence type="ECO:0000256" key="4">
    <source>
        <dbReference type="ARBA" id="ARBA00022801"/>
    </source>
</evidence>
<dbReference type="RefSeq" id="WP_177718462.1">
    <property type="nucleotide sequence ID" value="NZ_JACRSQ010000012.1"/>
</dbReference>
<dbReference type="NCBIfam" id="TIGR00255">
    <property type="entry name" value="YicC/YloC family endoribonuclease"/>
    <property type="match status" value="1"/>
</dbReference>
<comment type="caution">
    <text evidence="8">The sequence shown here is derived from an EMBL/GenBank/DDBJ whole genome shotgun (WGS) entry which is preliminary data.</text>
</comment>
<dbReference type="PANTHER" id="PTHR30636">
    <property type="entry name" value="UPF0701 PROTEIN YICC"/>
    <property type="match status" value="1"/>
</dbReference>